<sequence>MRFSPWDIPLLSNSYTYSNFQCFLQSVTPTIHVPSKTSSTEVLNDDDDDDEDQRVGVADQDFSLNELWKLYVEWSLFGVGVPILLNNGDSVLQYYSPSLSALQFYTKKPFICSTSRRVLAKQESSESWSTDDSESSSDDQISVSLSNYSSRNSDITSTSDDFIHDRLHDHEHEHDHHDHHNHDRNTVDHFGHLYCQYNETSSPHDRLPLTEKINELAENYPGLLKFQSRDLSPYSWMAIAWYPIYQIPLTKNVKGLSACFLTYHTFSSLQGPSSMAKEDEKYFKCTSLMELCDEGEKFTMKEEEGSGTSFSPFGVATYKMFGELWINSNISDEERVGSYLNAANSWLKQHKFQHHDFNFFMSRRYF</sequence>
<accession>A0ABM3IRG6</accession>
<evidence type="ECO:0000313" key="3">
    <source>
        <dbReference type="RefSeq" id="XP_048333983.2"/>
    </source>
</evidence>
<dbReference type="RefSeq" id="XP_048333983.2">
    <property type="nucleotide sequence ID" value="XM_048478026.2"/>
</dbReference>
<protein>
    <submittedName>
        <fullName evidence="3">Uncharacterized protein LOC107421979 isoform X1</fullName>
    </submittedName>
</protein>
<name>A0ABM3IRG6_ZIZJJ</name>
<keyword evidence="2" id="KW-1185">Reference proteome</keyword>
<evidence type="ECO:0000313" key="2">
    <source>
        <dbReference type="Proteomes" id="UP001652623"/>
    </source>
</evidence>
<dbReference type="GeneID" id="107421979"/>
<evidence type="ECO:0000256" key="1">
    <source>
        <dbReference type="SAM" id="MobiDB-lite"/>
    </source>
</evidence>
<dbReference type="Proteomes" id="UP001652623">
    <property type="component" value="Chromosome 3"/>
</dbReference>
<proteinExistence type="predicted"/>
<organism evidence="2 3">
    <name type="scientific">Ziziphus jujuba</name>
    <name type="common">Chinese jujube</name>
    <name type="synonym">Ziziphus sativa</name>
    <dbReference type="NCBI Taxonomy" id="326968"/>
    <lineage>
        <taxon>Eukaryota</taxon>
        <taxon>Viridiplantae</taxon>
        <taxon>Streptophyta</taxon>
        <taxon>Embryophyta</taxon>
        <taxon>Tracheophyta</taxon>
        <taxon>Spermatophyta</taxon>
        <taxon>Magnoliopsida</taxon>
        <taxon>eudicotyledons</taxon>
        <taxon>Gunneridae</taxon>
        <taxon>Pentapetalae</taxon>
        <taxon>rosids</taxon>
        <taxon>fabids</taxon>
        <taxon>Rosales</taxon>
        <taxon>Rhamnaceae</taxon>
        <taxon>Paliureae</taxon>
        <taxon>Ziziphus</taxon>
    </lineage>
</organism>
<dbReference type="InterPro" id="IPR008507">
    <property type="entry name" value="DUF789"/>
</dbReference>
<reference evidence="3" key="1">
    <citation type="submission" date="2025-08" db="UniProtKB">
        <authorList>
            <consortium name="RefSeq"/>
        </authorList>
    </citation>
    <scope>IDENTIFICATION</scope>
    <source>
        <tissue evidence="3">Seedling</tissue>
    </source>
</reference>
<dbReference type="Pfam" id="PF05623">
    <property type="entry name" value="DUF789"/>
    <property type="match status" value="1"/>
</dbReference>
<gene>
    <name evidence="3" type="primary">LOC107421979</name>
</gene>
<dbReference type="PANTHER" id="PTHR31343:SF3">
    <property type="entry name" value="DUF789 DOMAIN-CONTAINING PROTEIN"/>
    <property type="match status" value="1"/>
</dbReference>
<feature type="region of interest" description="Disordered" evidence="1">
    <location>
        <begin position="123"/>
        <end position="142"/>
    </location>
</feature>
<dbReference type="PANTHER" id="PTHR31343">
    <property type="entry name" value="T15D22.8"/>
    <property type="match status" value="1"/>
</dbReference>